<proteinExistence type="predicted"/>
<dbReference type="EnsemblPlants" id="OPUNC06G18660.1">
    <property type="protein sequence ID" value="OPUNC06G18660.1"/>
    <property type="gene ID" value="OPUNC06G18660"/>
</dbReference>
<feature type="region of interest" description="Disordered" evidence="2">
    <location>
        <begin position="90"/>
        <end position="127"/>
    </location>
</feature>
<accession>A0A0E0LDB6</accession>
<sequence length="299" mass="33348">MMRSSLVVGSVVVRPGTMAARAPSRLPYSAHLPRCTRGPPHRRLTAEASDLPKTTAIAALASPRVDDDDVTEISIYEVIAWSAEEAMELIKQTPPPPPPPPPPTPSPPATHDVSQPPPPSLAAPAPAQHDVGKLLRNYAQLLRRLESQSIDMYAGSRRLVEYHVMAWGAYEPTRPALLGLGFMAGPGIEEVLTECINRGNAAAGHRADDVEPRLLAAFGIKPESLSTNPMERRFVAGILYAAMEMRNCVRRRVRWPRRVERCNQRRREEEAEAAMRREEEERRRKLEVEKVLAGYEEFF</sequence>
<reference evidence="3" key="2">
    <citation type="submission" date="2018-05" db="EMBL/GenBank/DDBJ databases">
        <title>OpunRS2 (Oryza punctata Reference Sequence Version 2).</title>
        <authorList>
            <person name="Zhang J."/>
            <person name="Kudrna D."/>
            <person name="Lee S."/>
            <person name="Talag J."/>
            <person name="Welchert J."/>
            <person name="Wing R.A."/>
        </authorList>
    </citation>
    <scope>NUCLEOTIDE SEQUENCE [LARGE SCALE GENOMIC DNA]</scope>
</reference>
<keyword evidence="1" id="KW-0175">Coiled coil</keyword>
<dbReference type="HOGENOM" id="CLU_081112_0_0_1"/>
<evidence type="ECO:0000313" key="3">
    <source>
        <dbReference type="EnsemblPlants" id="OPUNC06G18660.1"/>
    </source>
</evidence>
<evidence type="ECO:0000313" key="4">
    <source>
        <dbReference type="Proteomes" id="UP000026962"/>
    </source>
</evidence>
<organism evidence="3">
    <name type="scientific">Oryza punctata</name>
    <name type="common">Red rice</name>
    <dbReference type="NCBI Taxonomy" id="4537"/>
    <lineage>
        <taxon>Eukaryota</taxon>
        <taxon>Viridiplantae</taxon>
        <taxon>Streptophyta</taxon>
        <taxon>Embryophyta</taxon>
        <taxon>Tracheophyta</taxon>
        <taxon>Spermatophyta</taxon>
        <taxon>Magnoliopsida</taxon>
        <taxon>Liliopsida</taxon>
        <taxon>Poales</taxon>
        <taxon>Poaceae</taxon>
        <taxon>BOP clade</taxon>
        <taxon>Oryzoideae</taxon>
        <taxon>Oryzeae</taxon>
        <taxon>Oryzinae</taxon>
        <taxon>Oryza</taxon>
    </lineage>
</organism>
<protein>
    <submittedName>
        <fullName evidence="3">Uncharacterized protein</fullName>
    </submittedName>
</protein>
<name>A0A0E0LDB6_ORYPU</name>
<keyword evidence="4" id="KW-1185">Reference proteome</keyword>
<evidence type="ECO:0000256" key="1">
    <source>
        <dbReference type="SAM" id="Coils"/>
    </source>
</evidence>
<dbReference type="Gramene" id="OPUNC06G18660.1">
    <property type="protein sequence ID" value="OPUNC06G18660.1"/>
    <property type="gene ID" value="OPUNC06G18660"/>
</dbReference>
<dbReference type="OMA" id="NCVRRRV"/>
<reference evidence="3" key="1">
    <citation type="submission" date="2015-04" db="UniProtKB">
        <authorList>
            <consortium name="EnsemblPlants"/>
        </authorList>
    </citation>
    <scope>IDENTIFICATION</scope>
</reference>
<dbReference type="AlphaFoldDB" id="A0A0E0LDB6"/>
<feature type="coiled-coil region" evidence="1">
    <location>
        <begin position="259"/>
        <end position="288"/>
    </location>
</feature>
<dbReference type="Proteomes" id="UP000026962">
    <property type="component" value="Chromosome 6"/>
</dbReference>
<evidence type="ECO:0000256" key="2">
    <source>
        <dbReference type="SAM" id="MobiDB-lite"/>
    </source>
</evidence>
<feature type="compositionally biased region" description="Pro residues" evidence="2">
    <location>
        <begin position="93"/>
        <end position="108"/>
    </location>
</feature>